<gene>
    <name evidence="1" type="ORF">CDL10_03045</name>
</gene>
<dbReference type="RefSeq" id="WP_100677175.1">
    <property type="nucleotide sequence ID" value="NZ_NIPO01000001.1"/>
</dbReference>
<evidence type="ECO:0000313" key="2">
    <source>
        <dbReference type="Proteomes" id="UP000231960"/>
    </source>
</evidence>
<proteinExistence type="predicted"/>
<dbReference type="Pfam" id="PF13585">
    <property type="entry name" value="CHU_C"/>
    <property type="match status" value="1"/>
</dbReference>
<evidence type="ECO:0008006" key="3">
    <source>
        <dbReference type="Google" id="ProtNLM"/>
    </source>
</evidence>
<protein>
    <recommendedName>
        <fullName evidence="3">Gliding motility-associated C-terminal domain-containing protein</fullName>
    </recommendedName>
</protein>
<name>A0A2M9R432_9FLAO</name>
<dbReference type="Proteomes" id="UP000231960">
    <property type="component" value="Unassembled WGS sequence"/>
</dbReference>
<reference evidence="1 2" key="1">
    <citation type="submission" date="2017-06" db="EMBL/GenBank/DDBJ databases">
        <title>Description of Avrilella dinanensis gen. nov. sp. nov.</title>
        <authorList>
            <person name="Leyer C."/>
            <person name="Sassi M."/>
            <person name="Minet J."/>
            <person name="Kayal S."/>
            <person name="Cattoir V."/>
        </authorList>
    </citation>
    <scope>NUCLEOTIDE SEQUENCE [LARGE SCALE GENOMIC DNA]</scope>
    <source>
        <strain evidence="1 2">UR159</strain>
    </source>
</reference>
<organism evidence="1 2">
    <name type="scientific">Avrilella dinanensis</name>
    <dbReference type="NCBI Taxonomy" id="2008672"/>
    <lineage>
        <taxon>Bacteria</taxon>
        <taxon>Pseudomonadati</taxon>
        <taxon>Bacteroidota</taxon>
        <taxon>Flavobacteriia</taxon>
        <taxon>Flavobacteriales</taxon>
        <taxon>Flavobacteriaceae</taxon>
        <taxon>Avrilella</taxon>
    </lineage>
</organism>
<keyword evidence="2" id="KW-1185">Reference proteome</keyword>
<accession>A0A2M9R432</accession>
<dbReference type="OrthoDB" id="1489185at2"/>
<comment type="caution">
    <text evidence="1">The sequence shown here is derived from an EMBL/GenBank/DDBJ whole genome shotgun (WGS) entry which is preliminary data.</text>
</comment>
<dbReference type="EMBL" id="NIPO01000001">
    <property type="protein sequence ID" value="PJR03607.1"/>
    <property type="molecule type" value="Genomic_DNA"/>
</dbReference>
<sequence>MKKKILYLFLGIPIITTSQTVNTGNLSVRPSTEVSTYFDFDNRSTGRVLNDGDFYFYDDYNNEGIFAHSVDSATGYVIFEGKSNSVQNISGSAPSDFSNVLFNKAGGDYSFNLTNEILVNNLVDFYEGVVFVNKNEGGVFTFLRGAVHENTSDDSHAMGQVDKEGEENFIYPIGKGGYYRFAGISSVAAVSGNVQESYYTGEYFLENSNNSYNHAQKAGVIELIDDAEYWIVNPSQNTDGTLILTLSWDERTTPFNMYGDPRELRIVRWDEDTQMWLNEGGTVNPVEKTVTTPTQIDKYGVFTLGKVKGDWVNPGDVVIYDGVSPDGDGKNDYFYIENITDYPDNTVTIFNRWGREVYHTTNYDSRGNHFSGYAEGVKTFKNGEKLPTGTYYYIVEYTYENNSGQARRIRKAGSLHLENN</sequence>
<evidence type="ECO:0000313" key="1">
    <source>
        <dbReference type="EMBL" id="PJR03607.1"/>
    </source>
</evidence>
<dbReference type="AlphaFoldDB" id="A0A2M9R432"/>